<dbReference type="RefSeq" id="WP_406700643.1">
    <property type="nucleotide sequence ID" value="NZ_CP155447.1"/>
</dbReference>
<evidence type="ECO:0000313" key="8">
    <source>
        <dbReference type="EMBL" id="XBH07803.1"/>
    </source>
</evidence>
<protein>
    <submittedName>
        <fullName evidence="8">Sigma-70 family RNA polymerase sigma factor</fullName>
    </submittedName>
</protein>
<dbReference type="GO" id="GO:0006352">
    <property type="term" value="P:DNA-templated transcription initiation"/>
    <property type="evidence" value="ECO:0007669"/>
    <property type="project" value="InterPro"/>
</dbReference>
<evidence type="ECO:0000256" key="4">
    <source>
        <dbReference type="ARBA" id="ARBA00023125"/>
    </source>
</evidence>
<keyword evidence="3" id="KW-0731">Sigma factor</keyword>
<feature type="domain" description="RNA polymerase sigma factor 70 region 4 type 2" evidence="7">
    <location>
        <begin position="127"/>
        <end position="179"/>
    </location>
</feature>
<dbReference type="GO" id="GO:0016987">
    <property type="term" value="F:sigma factor activity"/>
    <property type="evidence" value="ECO:0007669"/>
    <property type="project" value="UniProtKB-KW"/>
</dbReference>
<reference evidence="8" key="1">
    <citation type="submission" date="2024-05" db="EMBL/GenBank/DDBJ databases">
        <title>Planctomycetes of the genus Singulisphaera possess chitinolytic capabilities.</title>
        <authorList>
            <person name="Ivanova A."/>
        </authorList>
    </citation>
    <scope>NUCLEOTIDE SEQUENCE</scope>
    <source>
        <strain evidence="8">Ch08T</strain>
    </source>
</reference>
<dbReference type="PANTHER" id="PTHR43133">
    <property type="entry name" value="RNA POLYMERASE ECF-TYPE SIGMA FACTO"/>
    <property type="match status" value="1"/>
</dbReference>
<evidence type="ECO:0000256" key="5">
    <source>
        <dbReference type="ARBA" id="ARBA00023163"/>
    </source>
</evidence>
<name>A0AAU7CS09_9BACT</name>
<dbReference type="InterPro" id="IPR013325">
    <property type="entry name" value="RNA_pol_sigma_r2"/>
</dbReference>
<evidence type="ECO:0000259" key="7">
    <source>
        <dbReference type="Pfam" id="PF08281"/>
    </source>
</evidence>
<dbReference type="Pfam" id="PF08281">
    <property type="entry name" value="Sigma70_r4_2"/>
    <property type="match status" value="1"/>
</dbReference>
<organism evidence="8">
    <name type="scientific">Singulisphaera sp. Ch08</name>
    <dbReference type="NCBI Taxonomy" id="3120278"/>
    <lineage>
        <taxon>Bacteria</taxon>
        <taxon>Pseudomonadati</taxon>
        <taxon>Planctomycetota</taxon>
        <taxon>Planctomycetia</taxon>
        <taxon>Isosphaerales</taxon>
        <taxon>Isosphaeraceae</taxon>
        <taxon>Singulisphaera</taxon>
    </lineage>
</organism>
<evidence type="ECO:0000256" key="3">
    <source>
        <dbReference type="ARBA" id="ARBA00023082"/>
    </source>
</evidence>
<sequence length="187" mass="21394">MNNANDHPSVPHDAESLKSGGTIDVTRFVALYESHGPELRRFILGVTRDPELTNDVIQATYAKAVEFGHTARPETFKGWIFRVAFHEALTARRRRDARDQGVRRLADLGGHPVERPDERLIRDETIEAVRQALGNLPSEQRQVVWARMYEDKTFAEIAQEFRLPLGTVLTRMRLALEKLRRSLRPGD</sequence>
<dbReference type="NCBIfam" id="TIGR02937">
    <property type="entry name" value="sigma70-ECF"/>
    <property type="match status" value="1"/>
</dbReference>
<evidence type="ECO:0000256" key="1">
    <source>
        <dbReference type="ARBA" id="ARBA00010641"/>
    </source>
</evidence>
<dbReference type="EMBL" id="CP155447">
    <property type="protein sequence ID" value="XBH07803.1"/>
    <property type="molecule type" value="Genomic_DNA"/>
</dbReference>
<dbReference type="AlphaFoldDB" id="A0AAU7CS09"/>
<dbReference type="Pfam" id="PF04542">
    <property type="entry name" value="Sigma70_r2"/>
    <property type="match status" value="1"/>
</dbReference>
<dbReference type="InterPro" id="IPR013249">
    <property type="entry name" value="RNA_pol_sigma70_r4_t2"/>
</dbReference>
<comment type="similarity">
    <text evidence="1">Belongs to the sigma-70 factor family. ECF subfamily.</text>
</comment>
<dbReference type="Gene3D" id="1.10.10.10">
    <property type="entry name" value="Winged helix-like DNA-binding domain superfamily/Winged helix DNA-binding domain"/>
    <property type="match status" value="1"/>
</dbReference>
<dbReference type="PANTHER" id="PTHR43133:SF8">
    <property type="entry name" value="RNA POLYMERASE SIGMA FACTOR HI_1459-RELATED"/>
    <property type="match status" value="1"/>
</dbReference>
<gene>
    <name evidence="8" type="ORF">V5E97_17745</name>
</gene>
<dbReference type="GO" id="GO:0003677">
    <property type="term" value="F:DNA binding"/>
    <property type="evidence" value="ECO:0007669"/>
    <property type="project" value="UniProtKB-KW"/>
</dbReference>
<dbReference type="InterPro" id="IPR014284">
    <property type="entry name" value="RNA_pol_sigma-70_dom"/>
</dbReference>
<evidence type="ECO:0000259" key="6">
    <source>
        <dbReference type="Pfam" id="PF04542"/>
    </source>
</evidence>
<evidence type="ECO:0000256" key="2">
    <source>
        <dbReference type="ARBA" id="ARBA00023015"/>
    </source>
</evidence>
<dbReference type="Gene3D" id="1.10.1740.10">
    <property type="match status" value="1"/>
</dbReference>
<dbReference type="InterPro" id="IPR007627">
    <property type="entry name" value="RNA_pol_sigma70_r2"/>
</dbReference>
<dbReference type="SUPFAM" id="SSF88946">
    <property type="entry name" value="Sigma2 domain of RNA polymerase sigma factors"/>
    <property type="match status" value="1"/>
</dbReference>
<dbReference type="SUPFAM" id="SSF88659">
    <property type="entry name" value="Sigma3 and sigma4 domains of RNA polymerase sigma factors"/>
    <property type="match status" value="1"/>
</dbReference>
<keyword evidence="5" id="KW-0804">Transcription</keyword>
<keyword evidence="2" id="KW-0805">Transcription regulation</keyword>
<feature type="domain" description="RNA polymerase sigma-70 region 2" evidence="6">
    <location>
        <begin position="31"/>
        <end position="96"/>
    </location>
</feature>
<dbReference type="InterPro" id="IPR039425">
    <property type="entry name" value="RNA_pol_sigma-70-like"/>
</dbReference>
<dbReference type="InterPro" id="IPR036388">
    <property type="entry name" value="WH-like_DNA-bd_sf"/>
</dbReference>
<keyword evidence="4" id="KW-0238">DNA-binding</keyword>
<proteinExistence type="inferred from homology"/>
<dbReference type="InterPro" id="IPR013324">
    <property type="entry name" value="RNA_pol_sigma_r3/r4-like"/>
</dbReference>
<accession>A0AAU7CS09</accession>
<dbReference type="CDD" id="cd06171">
    <property type="entry name" value="Sigma70_r4"/>
    <property type="match status" value="1"/>
</dbReference>